<gene>
    <name evidence="1" type="ORF">NITFAB_1118</name>
</gene>
<dbReference type="AlphaFoldDB" id="A0A2X0QVB0"/>
<name>A0A2X0QVB0_9PROT</name>
<reference evidence="1" key="1">
    <citation type="submission" date="2018-05" db="EMBL/GenBank/DDBJ databases">
        <authorList>
            <person name="Lanie J.A."/>
            <person name="Ng W.-L."/>
            <person name="Kazmierczak K.M."/>
            <person name="Andrzejewski T.M."/>
            <person name="Davidsen T.M."/>
            <person name="Wayne K.J."/>
            <person name="Tettelin H."/>
            <person name="Glass J.I."/>
            <person name="Rusch D."/>
            <person name="Podicherti R."/>
            <person name="Tsui H.-C.T."/>
            <person name="Winkler M.E."/>
        </authorList>
    </citation>
    <scope>NUCLEOTIDE SEQUENCE</scope>
    <source>
        <strain evidence="1">KNB</strain>
    </source>
</reference>
<accession>A0A2X0QVB0</accession>
<organism evidence="1">
    <name type="scientific">Candidatus Nitrotoga fabula</name>
    <dbReference type="NCBI Taxonomy" id="2182327"/>
    <lineage>
        <taxon>Bacteria</taxon>
        <taxon>Pseudomonadati</taxon>
        <taxon>Pseudomonadota</taxon>
        <taxon>Betaproteobacteria</taxon>
        <taxon>Nitrosomonadales</taxon>
        <taxon>Gallionellaceae</taxon>
        <taxon>Candidatus Nitrotoga</taxon>
    </lineage>
</organism>
<sequence length="89" mass="10270">MDTIKKQTTAPEWGTLAGELPKEFTDKIGEDLKDALHVRGCGTGIDIDAIQWAYGMLWSNRQFLFGYEIKPEIVQMMDRLKSMLKEYKK</sequence>
<protein>
    <submittedName>
        <fullName evidence="1">Uncharacterized protein</fullName>
    </submittedName>
</protein>
<proteinExistence type="predicted"/>
<evidence type="ECO:0000313" key="1">
    <source>
        <dbReference type="EMBL" id="SPS05528.1"/>
    </source>
</evidence>
<dbReference type="EMBL" id="LS423452">
    <property type="protein sequence ID" value="SPS05528.1"/>
    <property type="molecule type" value="Genomic_DNA"/>
</dbReference>